<dbReference type="InterPro" id="IPR027443">
    <property type="entry name" value="IPNS-like_sf"/>
</dbReference>
<keyword evidence="3" id="KW-0560">Oxidoreductase</keyword>
<dbReference type="EMBL" id="JACCBY010000004">
    <property type="protein sequence ID" value="NYD91201.1"/>
    <property type="molecule type" value="Genomic_DNA"/>
</dbReference>
<dbReference type="SUPFAM" id="SSF48452">
    <property type="entry name" value="TPR-like"/>
    <property type="match status" value="1"/>
</dbReference>
<dbReference type="AlphaFoldDB" id="A0A7Y9FS14"/>
<dbReference type="RefSeq" id="WP_179509617.1">
    <property type="nucleotide sequence ID" value="NZ_JACCBY010000004.1"/>
</dbReference>
<keyword evidence="6" id="KW-1185">Reference proteome</keyword>
<dbReference type="GO" id="GO:0051213">
    <property type="term" value="F:dioxygenase activity"/>
    <property type="evidence" value="ECO:0007669"/>
    <property type="project" value="UniProtKB-KW"/>
</dbReference>
<comment type="similarity">
    <text evidence="1">Belongs to the aspartyl/asparaginyl beta-hydroxylase family.</text>
</comment>
<accession>A0A7Y9FS14</accession>
<dbReference type="Pfam" id="PF05118">
    <property type="entry name" value="Asp_Arg_Hydrox"/>
    <property type="match status" value="1"/>
</dbReference>
<comment type="caution">
    <text evidence="5">The sequence shown here is derived from an EMBL/GenBank/DDBJ whole genome shotgun (WGS) entry which is preliminary data.</text>
</comment>
<dbReference type="InterPro" id="IPR011990">
    <property type="entry name" value="TPR-like_helical_dom_sf"/>
</dbReference>
<dbReference type="InterPro" id="IPR051821">
    <property type="entry name" value="Asp/Asn_beta-hydroxylase"/>
</dbReference>
<gene>
    <name evidence="5" type="ORF">HD841_003008</name>
</gene>
<reference evidence="5 6" key="1">
    <citation type="submission" date="2020-08" db="EMBL/GenBank/DDBJ databases">
        <title>The Agave Microbiome: Exploring the role of microbial communities in plant adaptations to desert environments.</title>
        <authorList>
            <person name="Partida-Martinez L.P."/>
        </authorList>
    </citation>
    <scope>NUCLEOTIDE SEQUENCE [LARGE SCALE GENOMIC DNA]</scope>
    <source>
        <strain evidence="5 6">AS2.3</strain>
    </source>
</reference>
<dbReference type="InterPro" id="IPR007803">
    <property type="entry name" value="Asp/Arg/Pro-Hydrxlase"/>
</dbReference>
<evidence type="ECO:0000256" key="1">
    <source>
        <dbReference type="ARBA" id="ARBA00007730"/>
    </source>
</evidence>
<dbReference type="SUPFAM" id="SSF51197">
    <property type="entry name" value="Clavaminate synthase-like"/>
    <property type="match status" value="1"/>
</dbReference>
<evidence type="ECO:0000313" key="6">
    <source>
        <dbReference type="Proteomes" id="UP000517753"/>
    </source>
</evidence>
<dbReference type="Gene3D" id="1.25.40.10">
    <property type="entry name" value="Tetratricopeptide repeat domain"/>
    <property type="match status" value="1"/>
</dbReference>
<proteinExistence type="inferred from homology"/>
<evidence type="ECO:0000256" key="3">
    <source>
        <dbReference type="ARBA" id="ARBA00023002"/>
    </source>
</evidence>
<dbReference type="Gene3D" id="2.60.120.330">
    <property type="entry name" value="B-lactam Antibiotic, Isopenicillin N Synthase, Chain"/>
    <property type="match status" value="1"/>
</dbReference>
<sequence length="417" mass="45827">MTDLPQRARMLAAEAMTARQRGDAAAERSLLDQALRLAPDHPQLLNARGMRAMADGDLRQALDRFAGAAARDPGEPVLRINQATVYRMMGRDEDERRALEAALAIDRLNFTAQLRITELHQRCGREVLAAQGWAGIVQMAAAMPDRPPAIADALARGQAFLADHNDRLGRAIDGALGGHGSRRMAACVDHMLGRRAIYANQCAGVHVPFLPADEFFPRALFPWLAELEARTEAIRREALAMVRDGSDAIRPYVRQEAGTPANRWSGLDGNADWSACFLWEYGVRNDAVCARCPETAAALAAVPQSDIPGKAPTAFFSLLRPQTHIPPHTGVTNARAIMHLPLVVPDRCRFRVGGETRTWQEGEAFAFDDTIEHEAWNDSDEARIVLIFDVWNPHLTAQEQAMLRQVFDITGQGGVAP</sequence>
<dbReference type="Proteomes" id="UP000517753">
    <property type="component" value="Unassembled WGS sequence"/>
</dbReference>
<dbReference type="PANTHER" id="PTHR46332:SF5">
    <property type="entry name" value="ASPARTATE BETA-HYDROXYLASE DOMAIN CONTAINING 2"/>
    <property type="match status" value="1"/>
</dbReference>
<evidence type="ECO:0000259" key="4">
    <source>
        <dbReference type="Pfam" id="PF05118"/>
    </source>
</evidence>
<name>A0A7Y9FS14_9SPHN</name>
<evidence type="ECO:0000256" key="2">
    <source>
        <dbReference type="ARBA" id="ARBA00022964"/>
    </source>
</evidence>
<keyword evidence="2" id="KW-0223">Dioxygenase</keyword>
<evidence type="ECO:0000313" key="5">
    <source>
        <dbReference type="EMBL" id="NYD91201.1"/>
    </source>
</evidence>
<dbReference type="GO" id="GO:0016020">
    <property type="term" value="C:membrane"/>
    <property type="evidence" value="ECO:0007669"/>
    <property type="project" value="TreeGrafter"/>
</dbReference>
<feature type="domain" description="Aspartyl/asparaginy/proline hydroxylase" evidence="4">
    <location>
        <begin position="229"/>
        <end position="393"/>
    </location>
</feature>
<organism evidence="5 6">
    <name type="scientific">Sphingomonas melonis</name>
    <dbReference type="NCBI Taxonomy" id="152682"/>
    <lineage>
        <taxon>Bacteria</taxon>
        <taxon>Pseudomonadati</taxon>
        <taxon>Pseudomonadota</taxon>
        <taxon>Alphaproteobacteria</taxon>
        <taxon>Sphingomonadales</taxon>
        <taxon>Sphingomonadaceae</taxon>
        <taxon>Sphingomonas</taxon>
    </lineage>
</organism>
<dbReference type="PANTHER" id="PTHR46332">
    <property type="entry name" value="ASPARTATE BETA-HYDROXYLASE DOMAIN-CONTAINING PROTEIN 2"/>
    <property type="match status" value="1"/>
</dbReference>
<protein>
    <submittedName>
        <fullName evidence="5">Aspartyl/asparaginyl beta-hydroxylase (Cupin superfamily)</fullName>
    </submittedName>
</protein>